<dbReference type="PANTHER" id="PTHR43102:SF2">
    <property type="entry name" value="GAF DOMAIN-CONTAINING PROTEIN"/>
    <property type="match status" value="1"/>
</dbReference>
<dbReference type="InterPro" id="IPR003018">
    <property type="entry name" value="GAF"/>
</dbReference>
<evidence type="ECO:0000259" key="1">
    <source>
        <dbReference type="Pfam" id="PF01590"/>
    </source>
</evidence>
<evidence type="ECO:0000313" key="2">
    <source>
        <dbReference type="EMBL" id="MEB8342416.1"/>
    </source>
</evidence>
<sequence length="190" mass="20848">MPYDALTGFHNPAADPELAARAERLKQLGLGEPDAHFDRLATELANAADTPYAMVNLITDQQFFVGLHTPEGTRHTMVPQDHTASEVGRVMSRDHGYCPEVLSRRKPLVLPDVYAAPRFAGNPVVDELGIRVYLGAPLIDPQTDLVLGTVCAVGTEPRSLDSGHNSLQLIKQVRDDAMRLIYERAGERLP</sequence>
<dbReference type="EMBL" id="JAOZYC010000164">
    <property type="protein sequence ID" value="MEB8342416.1"/>
    <property type="molecule type" value="Genomic_DNA"/>
</dbReference>
<dbReference type="Pfam" id="PF01590">
    <property type="entry name" value="GAF"/>
    <property type="match status" value="1"/>
</dbReference>
<dbReference type="SUPFAM" id="SSF55781">
    <property type="entry name" value="GAF domain-like"/>
    <property type="match status" value="1"/>
</dbReference>
<dbReference type="RefSeq" id="WP_326021879.1">
    <property type="nucleotide sequence ID" value="NZ_JAOZYC010000164.1"/>
</dbReference>
<reference evidence="2 3" key="1">
    <citation type="submission" date="2022-10" db="EMBL/GenBank/DDBJ databases">
        <authorList>
            <person name="Xie J."/>
            <person name="Shen N."/>
        </authorList>
    </citation>
    <scope>NUCLEOTIDE SEQUENCE [LARGE SCALE GENOMIC DNA]</scope>
    <source>
        <strain evidence="2 3">YIM65594</strain>
    </source>
</reference>
<protein>
    <submittedName>
        <fullName evidence="2">GAF domain-containing protein</fullName>
    </submittedName>
</protein>
<dbReference type="Gene3D" id="3.30.450.40">
    <property type="match status" value="1"/>
</dbReference>
<dbReference type="PANTHER" id="PTHR43102">
    <property type="entry name" value="SLR1143 PROTEIN"/>
    <property type="match status" value="1"/>
</dbReference>
<comment type="caution">
    <text evidence="2">The sequence shown here is derived from an EMBL/GenBank/DDBJ whole genome shotgun (WGS) entry which is preliminary data.</text>
</comment>
<dbReference type="Proteomes" id="UP001354931">
    <property type="component" value="Unassembled WGS sequence"/>
</dbReference>
<dbReference type="InterPro" id="IPR029016">
    <property type="entry name" value="GAF-like_dom_sf"/>
</dbReference>
<name>A0ABU6FED8_9ACTN</name>
<accession>A0ABU6FED8</accession>
<proteinExistence type="predicted"/>
<keyword evidence="3" id="KW-1185">Reference proteome</keyword>
<organism evidence="2 3">
    <name type="scientific">Streptomyces endophyticus</name>
    <dbReference type="NCBI Taxonomy" id="714166"/>
    <lineage>
        <taxon>Bacteria</taxon>
        <taxon>Bacillati</taxon>
        <taxon>Actinomycetota</taxon>
        <taxon>Actinomycetes</taxon>
        <taxon>Kitasatosporales</taxon>
        <taxon>Streptomycetaceae</taxon>
        <taxon>Streptomyces</taxon>
    </lineage>
</organism>
<gene>
    <name evidence="2" type="ORF">OKJ99_33480</name>
</gene>
<feature type="domain" description="GAF" evidence="1">
    <location>
        <begin position="34"/>
        <end position="170"/>
    </location>
</feature>
<evidence type="ECO:0000313" key="3">
    <source>
        <dbReference type="Proteomes" id="UP001354931"/>
    </source>
</evidence>